<dbReference type="RefSeq" id="XP_026012928.1">
    <property type="nucleotide sequence ID" value="XM_026157143.1"/>
</dbReference>
<dbReference type="InterPro" id="IPR013783">
    <property type="entry name" value="Ig-like_fold"/>
</dbReference>
<dbReference type="Ensembl" id="ENSACLT00000027210.2">
    <property type="protein sequence ID" value="ENSACLP00000026586.2"/>
    <property type="gene ID" value="ENSACLG00000017769.2"/>
</dbReference>
<evidence type="ECO:0000256" key="3">
    <source>
        <dbReference type="SAM" id="Phobius"/>
    </source>
</evidence>
<evidence type="ECO:0000259" key="5">
    <source>
        <dbReference type="PROSITE" id="PS50835"/>
    </source>
</evidence>
<evidence type="ECO:0000313" key="6">
    <source>
        <dbReference type="Ensembl" id="ENSACLP00000026586.2"/>
    </source>
</evidence>
<keyword evidence="7" id="KW-1185">Reference proteome</keyword>
<dbReference type="SMART" id="SM00407">
    <property type="entry name" value="IGc1"/>
    <property type="match status" value="1"/>
</dbReference>
<dbReference type="InterPro" id="IPR050208">
    <property type="entry name" value="MHC_class-I_related"/>
</dbReference>
<dbReference type="InterPro" id="IPR003597">
    <property type="entry name" value="Ig_C1-set"/>
</dbReference>
<reference evidence="6" key="2">
    <citation type="submission" date="2025-08" db="UniProtKB">
        <authorList>
            <consortium name="Ensembl"/>
        </authorList>
    </citation>
    <scope>IDENTIFICATION</scope>
</reference>
<protein>
    <recommendedName>
        <fullName evidence="5">Ig-like domain-containing protein</fullName>
    </recommendedName>
</protein>
<accession>A0A3P8QB72</accession>
<dbReference type="InterPro" id="IPR036179">
    <property type="entry name" value="Ig-like_dom_sf"/>
</dbReference>
<dbReference type="Gene3D" id="2.60.40.10">
    <property type="entry name" value="Immunoglobulins"/>
    <property type="match status" value="1"/>
</dbReference>
<dbReference type="Gene3D" id="3.30.500.10">
    <property type="entry name" value="MHC class I-like antigen recognition-like"/>
    <property type="match status" value="1"/>
</dbReference>
<dbReference type="Pfam" id="PF00129">
    <property type="entry name" value="MHC_I"/>
    <property type="match status" value="1"/>
</dbReference>
<dbReference type="Pfam" id="PF07654">
    <property type="entry name" value="C1-set"/>
    <property type="match status" value="1"/>
</dbReference>
<sequence>MKLFLLFFFCRDLFAAKHSLKHVATGSSGVANISEFLSEMVFDGIQAGYCDSRKKLLEPRQDWAKKILDDNPQQLKSLTVQCFVTMPNLFRAWIFGLQQQFNQPAGGIHILQSVSGCEWDESTGEMINFLRYAYNGEDFLEFDMKTLRWIVLKPEAVITKQRWDTDENRIKYTVKFLSTTCPKWLKMSLESGKRSLQRTVLPSVSLVRKSSSSPVSCHATGFYPQRAVMFWRKDGEELHDGVDPGEILPNNDETFQMCVDLNVSSVTTEDWSRYDCVFQLSDGDDIITKLDKKVIRTNCGKIIPVRENPSDRMISIIAAVVVPVLLILFAVVGFAVYKKRKGRNSSSPLPGNTAELLEKLKQDPHIQTQDPENSVQIFS</sequence>
<dbReference type="GO" id="GO:0005615">
    <property type="term" value="C:extracellular space"/>
    <property type="evidence" value="ECO:0007669"/>
    <property type="project" value="TreeGrafter"/>
</dbReference>
<keyword evidence="4" id="KW-0732">Signal</keyword>
<dbReference type="OMA" id="MAFATID"/>
<dbReference type="PANTHER" id="PTHR16675:SF237">
    <property type="entry name" value="MHC CLASS I ANTIGEN TRANSCRIPT VARIANT 1-RELATED"/>
    <property type="match status" value="1"/>
</dbReference>
<dbReference type="Proteomes" id="UP000265100">
    <property type="component" value="Chromosome 22"/>
</dbReference>
<feature type="signal peptide" evidence="4">
    <location>
        <begin position="1"/>
        <end position="15"/>
    </location>
</feature>
<feature type="domain" description="Ig-like" evidence="5">
    <location>
        <begin position="182"/>
        <end position="276"/>
    </location>
</feature>
<dbReference type="AlphaFoldDB" id="A0A3P8QB72"/>
<feature type="chain" id="PRO_5044213702" description="Ig-like domain-containing protein" evidence="4">
    <location>
        <begin position="16"/>
        <end position="379"/>
    </location>
</feature>
<keyword evidence="1" id="KW-0325">Glycoprotein</keyword>
<dbReference type="GO" id="GO:0009897">
    <property type="term" value="C:external side of plasma membrane"/>
    <property type="evidence" value="ECO:0007669"/>
    <property type="project" value="TreeGrafter"/>
</dbReference>
<dbReference type="InterPro" id="IPR011162">
    <property type="entry name" value="MHC_I/II-like_Ag-recog"/>
</dbReference>
<organism evidence="6 7">
    <name type="scientific">Astatotilapia calliptera</name>
    <name type="common">Eastern happy</name>
    <name type="synonym">Chromis callipterus</name>
    <dbReference type="NCBI Taxonomy" id="8154"/>
    <lineage>
        <taxon>Eukaryota</taxon>
        <taxon>Metazoa</taxon>
        <taxon>Chordata</taxon>
        <taxon>Craniata</taxon>
        <taxon>Vertebrata</taxon>
        <taxon>Euteleostomi</taxon>
        <taxon>Actinopterygii</taxon>
        <taxon>Neopterygii</taxon>
        <taxon>Teleostei</taxon>
        <taxon>Neoteleostei</taxon>
        <taxon>Acanthomorphata</taxon>
        <taxon>Ovalentaria</taxon>
        <taxon>Cichlomorphae</taxon>
        <taxon>Cichliformes</taxon>
        <taxon>Cichlidae</taxon>
        <taxon>African cichlids</taxon>
        <taxon>Pseudocrenilabrinae</taxon>
        <taxon>Haplochromini</taxon>
        <taxon>Astatotilapia</taxon>
    </lineage>
</organism>
<dbReference type="FunFam" id="2.60.40.10:FF:000943">
    <property type="entry name" value="Classical MHC class I molecule, alpha-chain"/>
    <property type="match status" value="1"/>
</dbReference>
<dbReference type="PRINTS" id="PR01638">
    <property type="entry name" value="MHCCLASSI"/>
</dbReference>
<keyword evidence="3" id="KW-1133">Transmembrane helix</keyword>
<dbReference type="SUPFAM" id="SSF54452">
    <property type="entry name" value="MHC antigen-recognition domain"/>
    <property type="match status" value="1"/>
</dbReference>
<dbReference type="Bgee" id="ENSACLG00000017769">
    <property type="expression patterns" value="Expressed in liver"/>
</dbReference>
<comment type="similarity">
    <text evidence="2">Belongs to the MHC class I family.</text>
</comment>
<proteinExistence type="inferred from homology"/>
<dbReference type="InterPro" id="IPR001039">
    <property type="entry name" value="MHC_I_a_a1/a2"/>
</dbReference>
<dbReference type="GeneID" id="113015193"/>
<dbReference type="GO" id="GO:0006955">
    <property type="term" value="P:immune response"/>
    <property type="evidence" value="ECO:0007669"/>
    <property type="project" value="TreeGrafter"/>
</dbReference>
<dbReference type="SUPFAM" id="SSF48726">
    <property type="entry name" value="Immunoglobulin"/>
    <property type="match status" value="1"/>
</dbReference>
<dbReference type="GeneTree" id="ENSGT01120000271828"/>
<evidence type="ECO:0000256" key="1">
    <source>
        <dbReference type="ARBA" id="ARBA00023180"/>
    </source>
</evidence>
<evidence type="ECO:0000313" key="7">
    <source>
        <dbReference type="Proteomes" id="UP000265100"/>
    </source>
</evidence>
<evidence type="ECO:0000256" key="2">
    <source>
        <dbReference type="RuleBase" id="RU004439"/>
    </source>
</evidence>
<dbReference type="InterPro" id="IPR007110">
    <property type="entry name" value="Ig-like_dom"/>
</dbReference>
<dbReference type="InterPro" id="IPR037055">
    <property type="entry name" value="MHC_I-like_Ag-recog_sf"/>
</dbReference>
<dbReference type="PROSITE" id="PS50835">
    <property type="entry name" value="IG_LIKE"/>
    <property type="match status" value="1"/>
</dbReference>
<reference evidence="6" key="1">
    <citation type="submission" date="2018-05" db="EMBL/GenBank/DDBJ databases">
        <authorList>
            <person name="Datahose"/>
        </authorList>
    </citation>
    <scope>NUCLEOTIDE SEQUENCE</scope>
</reference>
<name>A0A3P8QB72_ASTCA</name>
<feature type="transmembrane region" description="Helical" evidence="3">
    <location>
        <begin position="313"/>
        <end position="337"/>
    </location>
</feature>
<reference evidence="6" key="3">
    <citation type="submission" date="2025-09" db="UniProtKB">
        <authorList>
            <consortium name="Ensembl"/>
        </authorList>
    </citation>
    <scope>IDENTIFICATION</scope>
</reference>
<dbReference type="PANTHER" id="PTHR16675">
    <property type="entry name" value="MHC CLASS I-RELATED"/>
    <property type="match status" value="1"/>
</dbReference>
<dbReference type="InterPro" id="IPR011161">
    <property type="entry name" value="MHC_I-like_Ag-recog"/>
</dbReference>
<evidence type="ECO:0000256" key="4">
    <source>
        <dbReference type="SAM" id="SignalP"/>
    </source>
</evidence>
<keyword evidence="3" id="KW-0472">Membrane</keyword>
<keyword evidence="3" id="KW-0812">Transmembrane</keyword>